<gene>
    <name evidence="3" type="ORF">ACFQY0_09690</name>
</gene>
<evidence type="ECO:0000313" key="4">
    <source>
        <dbReference type="Proteomes" id="UP001596472"/>
    </source>
</evidence>
<dbReference type="Proteomes" id="UP001596472">
    <property type="component" value="Unassembled WGS sequence"/>
</dbReference>
<comment type="caution">
    <text evidence="3">The sequence shown here is derived from an EMBL/GenBank/DDBJ whole genome shotgun (WGS) entry which is preliminary data.</text>
</comment>
<dbReference type="GO" id="GO:0016787">
    <property type="term" value="F:hydrolase activity"/>
    <property type="evidence" value="ECO:0007669"/>
    <property type="project" value="UniProtKB-KW"/>
</dbReference>
<dbReference type="CDD" id="cd00229">
    <property type="entry name" value="SGNH_hydrolase"/>
    <property type="match status" value="1"/>
</dbReference>
<keyword evidence="1" id="KW-0732">Signal</keyword>
<feature type="chain" id="PRO_5046832758" evidence="1">
    <location>
        <begin position="21"/>
        <end position="262"/>
    </location>
</feature>
<dbReference type="InterPro" id="IPR013830">
    <property type="entry name" value="SGNH_hydro"/>
</dbReference>
<name>A0ABW2L8P2_9BACT</name>
<evidence type="ECO:0000256" key="1">
    <source>
        <dbReference type="SAM" id="SignalP"/>
    </source>
</evidence>
<evidence type="ECO:0000259" key="2">
    <source>
        <dbReference type="Pfam" id="PF13472"/>
    </source>
</evidence>
<dbReference type="RefSeq" id="WP_379711719.1">
    <property type="nucleotide sequence ID" value="NZ_JBHTBS010000004.1"/>
</dbReference>
<dbReference type="Gene3D" id="3.40.50.1110">
    <property type="entry name" value="SGNH hydrolase"/>
    <property type="match status" value="1"/>
</dbReference>
<feature type="signal peptide" evidence="1">
    <location>
        <begin position="1"/>
        <end position="20"/>
    </location>
</feature>
<keyword evidence="4" id="KW-1185">Reference proteome</keyword>
<proteinExistence type="predicted"/>
<evidence type="ECO:0000313" key="3">
    <source>
        <dbReference type="EMBL" id="MFC7337446.1"/>
    </source>
</evidence>
<feature type="domain" description="SGNH hydrolase-type esterase" evidence="2">
    <location>
        <begin position="54"/>
        <end position="234"/>
    </location>
</feature>
<dbReference type="Pfam" id="PF13472">
    <property type="entry name" value="Lipase_GDSL_2"/>
    <property type="match status" value="1"/>
</dbReference>
<reference evidence="4" key="1">
    <citation type="journal article" date="2019" name="Int. J. Syst. Evol. Microbiol.">
        <title>The Global Catalogue of Microorganisms (GCM) 10K type strain sequencing project: providing services to taxonomists for standard genome sequencing and annotation.</title>
        <authorList>
            <consortium name="The Broad Institute Genomics Platform"/>
            <consortium name="The Broad Institute Genome Sequencing Center for Infectious Disease"/>
            <person name="Wu L."/>
            <person name="Ma J."/>
        </authorList>
    </citation>
    <scope>NUCLEOTIDE SEQUENCE [LARGE SCALE GENOMIC DNA]</scope>
    <source>
        <strain evidence="4">CGMCC 4.1467</strain>
    </source>
</reference>
<dbReference type="SUPFAM" id="SSF52266">
    <property type="entry name" value="SGNH hydrolase"/>
    <property type="match status" value="1"/>
</dbReference>
<protein>
    <submittedName>
        <fullName evidence="3">SGNH/GDSL hydrolase family protein</fullName>
    </submittedName>
</protein>
<keyword evidence="3" id="KW-0378">Hydrolase</keyword>
<sequence length="262" mass="28914">MKPIISGIALFVLSMASLKAATEEGAMKPFTPAKDVKGSWAMHVDPALPNVLILGDSISIGYTRPVRKLLDGKANVFRPMKASGTKPENCGDTPMGVRGIDRWLGSTKWDVIHFNWGLWDLCYRNPESKTQGKRDKKNGTLSTTPEQYEKNLETMVNRLKKTGAELIWASTTLVPEGEAGRIVGDDIKYNAIAERVMKRHGIPTDDLHALTVSFDGKYFSGPGNVHFTEEGSQRLAEQVAEKISGLLEKKTKPDPEPELPPR</sequence>
<dbReference type="EMBL" id="JBHTBS010000004">
    <property type="protein sequence ID" value="MFC7337446.1"/>
    <property type="molecule type" value="Genomic_DNA"/>
</dbReference>
<organism evidence="3 4">
    <name type="scientific">Haloferula chungangensis</name>
    <dbReference type="NCBI Taxonomy" id="1048331"/>
    <lineage>
        <taxon>Bacteria</taxon>
        <taxon>Pseudomonadati</taxon>
        <taxon>Verrucomicrobiota</taxon>
        <taxon>Verrucomicrobiia</taxon>
        <taxon>Verrucomicrobiales</taxon>
        <taxon>Verrucomicrobiaceae</taxon>
        <taxon>Haloferula</taxon>
    </lineage>
</organism>
<dbReference type="InterPro" id="IPR036514">
    <property type="entry name" value="SGNH_hydro_sf"/>
</dbReference>
<accession>A0ABW2L8P2</accession>